<comment type="caution">
    <text evidence="2">The sequence shown here is derived from an EMBL/GenBank/DDBJ whole genome shotgun (WGS) entry which is preliminary data.</text>
</comment>
<name>A0ABR5GCD1_9ENTR</name>
<evidence type="ECO:0000313" key="3">
    <source>
        <dbReference type="Proteomes" id="UP000036305"/>
    </source>
</evidence>
<dbReference type="Proteomes" id="UP000036305">
    <property type="component" value="Unassembled WGS sequence"/>
</dbReference>
<evidence type="ECO:0000313" key="2">
    <source>
        <dbReference type="EMBL" id="KLY29773.1"/>
    </source>
</evidence>
<organism evidence="2 3">
    <name type="scientific">Klebsiella michiganensis</name>
    <dbReference type="NCBI Taxonomy" id="1134687"/>
    <lineage>
        <taxon>Bacteria</taxon>
        <taxon>Pseudomonadati</taxon>
        <taxon>Pseudomonadota</taxon>
        <taxon>Gammaproteobacteria</taxon>
        <taxon>Enterobacterales</taxon>
        <taxon>Enterobacteriaceae</taxon>
        <taxon>Klebsiella/Raoultella group</taxon>
        <taxon>Klebsiella</taxon>
    </lineage>
</organism>
<reference evidence="2 3" key="1">
    <citation type="submission" date="2015-06" db="EMBL/GenBank/DDBJ databases">
        <title>The Genome Sequence of None.</title>
        <authorList>
            <consortium name="The Broad Institute Genomics Platform"/>
            <consortium name="The Broad Institute Genome Sequencing Center for Infectious Disease"/>
            <person name="Earl A.M."/>
            <person name="Onderdonk A.B."/>
            <person name="Kirby J."/>
            <person name="Ferraro M.J."/>
            <person name="Huang S."/>
            <person name="Spencer M."/>
            <person name="Fodor A."/>
            <person name="Hooper D."/>
            <person name="Dekker J."/>
            <person name="O'Brien T."/>
            <person name="Quan V."/>
            <person name="Gombosev A."/>
            <person name="Delaney M."/>
            <person name="DuBois A."/>
            <person name="Ernst C."/>
            <person name="Kim D.S."/>
            <person name="Rossman W."/>
            <person name="Gohs F."/>
            <person name="Petruso H."/>
            <person name="Nozar T."/>
            <person name="Mougeot F."/>
            <person name="Manson-McGuire A."/>
            <person name="Young S."/>
            <person name="Abouelleil A."/>
            <person name="Cao P."/>
            <person name="Chapman S.B."/>
            <person name="Griggs A."/>
            <person name="Priest M."/>
            <person name="Shea T."/>
            <person name="Wortman I."/>
            <person name="Wortman J.R."/>
            <person name="Nusbaum C."/>
            <person name="Birren B."/>
        </authorList>
    </citation>
    <scope>NUCLEOTIDE SEQUENCE [LARGE SCALE GENOMIC DNA]</scope>
    <source>
        <strain evidence="2 3">MGH87</strain>
    </source>
</reference>
<evidence type="ECO:0000313" key="1">
    <source>
        <dbReference type="EMBL" id="KLY27530.1"/>
    </source>
</evidence>
<proteinExistence type="predicted"/>
<accession>A0ABR5GCD1</accession>
<protein>
    <submittedName>
        <fullName evidence="2">Uncharacterized protein</fullName>
    </submittedName>
</protein>
<dbReference type="EMBL" id="LEUS01000028">
    <property type="protein sequence ID" value="KLY27530.1"/>
    <property type="molecule type" value="Genomic_DNA"/>
</dbReference>
<dbReference type="EMBL" id="LEUS01000023">
    <property type="protein sequence ID" value="KLY29773.1"/>
    <property type="molecule type" value="Genomic_DNA"/>
</dbReference>
<gene>
    <name evidence="2" type="ORF">SK91_04104</name>
    <name evidence="1" type="ORF">SK91_04984</name>
</gene>
<sequence length="132" mass="13879">MAAIFLAAGQSLSHRSTDSAHARYGSKSTGQAVGVQSVRRATVIADSLAAAPSALRIHPVDEGGRRELFICPAIVHGVAGIACRLGVIDLKVGGRCVNHHALHALNMQGSRNSGSHNIAANFLIVIRKKRLE</sequence>
<keyword evidence="3" id="KW-1185">Reference proteome</keyword>